<protein>
    <submittedName>
        <fullName evidence="1">Zipper dimerization domain transcription factor-like protein</fullName>
    </submittedName>
</protein>
<reference evidence="1" key="1">
    <citation type="journal article" date="2021" name="Proc. Natl. Acad. Sci. U.S.A.">
        <title>A Catalog of Tens of Thousands of Viruses from Human Metagenomes Reveals Hidden Associations with Chronic Diseases.</title>
        <authorList>
            <person name="Tisza M.J."/>
            <person name="Buck C.B."/>
        </authorList>
    </citation>
    <scope>NUCLEOTIDE SEQUENCE</scope>
    <source>
        <strain evidence="1">Ctdcr45</strain>
    </source>
</reference>
<accession>A0A8S5Q9B5</accession>
<proteinExistence type="predicted"/>
<evidence type="ECO:0000313" key="1">
    <source>
        <dbReference type="EMBL" id="DAE15401.1"/>
    </source>
</evidence>
<name>A0A8S5Q9B5_9CAUD</name>
<dbReference type="EMBL" id="BK015604">
    <property type="protein sequence ID" value="DAE15401.1"/>
    <property type="molecule type" value="Genomic_DNA"/>
</dbReference>
<organism evidence="1">
    <name type="scientific">Siphoviridae sp. ctdcr45</name>
    <dbReference type="NCBI Taxonomy" id="2825580"/>
    <lineage>
        <taxon>Viruses</taxon>
        <taxon>Duplodnaviria</taxon>
        <taxon>Heunggongvirae</taxon>
        <taxon>Uroviricota</taxon>
        <taxon>Caudoviricetes</taxon>
    </lineage>
</organism>
<sequence length="126" mass="13544">MAYFNPYQPMGYGSPYGYPSGGPQNAAGGPQAFMGQVTRVNGQGGAEAFRMAPNSSILLMDEHDPIVWLKTTDGAGYATVTPYSVAPYQPAPVVDVNSLEDRVKRLEEMLSGKPDDADVKRQSKAE</sequence>